<dbReference type="InterPro" id="IPR003653">
    <property type="entry name" value="Peptidase_C48_C"/>
</dbReference>
<dbReference type="Pfam" id="PF02902">
    <property type="entry name" value="Peptidase_C48"/>
    <property type="match status" value="1"/>
</dbReference>
<keyword evidence="2" id="KW-0645">Protease</keyword>
<dbReference type="Pfam" id="PF18758">
    <property type="entry name" value="KDZ"/>
    <property type="match status" value="1"/>
</dbReference>
<dbReference type="eggNOG" id="ENOG502S2AH">
    <property type="taxonomic scope" value="Eukaryota"/>
</dbReference>
<dbReference type="OMA" id="NNIAHAS"/>
<dbReference type="Pfam" id="PF18802">
    <property type="entry name" value="CxC1"/>
    <property type="match status" value="1"/>
</dbReference>
<dbReference type="Proteomes" id="UP000001861">
    <property type="component" value="Unassembled WGS sequence"/>
</dbReference>
<reference evidence="7 8" key="1">
    <citation type="journal article" date="2010" name="Proc. Natl. Acad. Sci. U.S.A.">
        <title>Insights into evolution of multicellular fungi from the assembled chromosomes of the mushroom Coprinopsis cinerea (Coprinus cinereus).</title>
        <authorList>
            <person name="Stajich J.E."/>
            <person name="Wilke S.K."/>
            <person name="Ahren D."/>
            <person name="Au C.H."/>
            <person name="Birren B.W."/>
            <person name="Borodovsky M."/>
            <person name="Burns C."/>
            <person name="Canback B."/>
            <person name="Casselton L.A."/>
            <person name="Cheng C.K."/>
            <person name="Deng J."/>
            <person name="Dietrich F.S."/>
            <person name="Fargo D.C."/>
            <person name="Farman M.L."/>
            <person name="Gathman A.C."/>
            <person name="Goldberg J."/>
            <person name="Guigo R."/>
            <person name="Hoegger P.J."/>
            <person name="Hooker J.B."/>
            <person name="Huggins A."/>
            <person name="James T.Y."/>
            <person name="Kamada T."/>
            <person name="Kilaru S."/>
            <person name="Kodira C."/>
            <person name="Kues U."/>
            <person name="Kupfer D."/>
            <person name="Kwan H.S."/>
            <person name="Lomsadze A."/>
            <person name="Li W."/>
            <person name="Lilly W.W."/>
            <person name="Ma L.J."/>
            <person name="Mackey A.J."/>
            <person name="Manning G."/>
            <person name="Martin F."/>
            <person name="Muraguchi H."/>
            <person name="Natvig D.O."/>
            <person name="Palmerini H."/>
            <person name="Ramesh M.A."/>
            <person name="Rehmeyer C.J."/>
            <person name="Roe B.A."/>
            <person name="Shenoy N."/>
            <person name="Stanke M."/>
            <person name="Ter-Hovhannisyan V."/>
            <person name="Tunlid A."/>
            <person name="Velagapudi R."/>
            <person name="Vision T.J."/>
            <person name="Zeng Q."/>
            <person name="Zolan M.E."/>
            <person name="Pukkila P.J."/>
        </authorList>
    </citation>
    <scope>NUCLEOTIDE SEQUENCE [LARGE SCALE GENOMIC DNA]</scope>
    <source>
        <strain evidence="8">Okayama-7 / 130 / ATCC MYA-4618 / FGSC 9003</strain>
    </source>
</reference>
<accession>A8MZS6</accession>
<keyword evidence="8" id="KW-1185">Reference proteome</keyword>
<protein>
    <recommendedName>
        <fullName evidence="6">Ubiquitin-like protease family profile domain-containing protein</fullName>
    </recommendedName>
</protein>
<dbReference type="SUPFAM" id="SSF54001">
    <property type="entry name" value="Cysteine proteinases"/>
    <property type="match status" value="1"/>
</dbReference>
<name>A8MZS6_COPC7</name>
<sequence>MPKTHKVPTFARASRNSGFGIGYTSPIKARDDRKSRIKVKNLGHNTLVRAFLAQLENLDANSAAPSSPGSSSQRHDTNVTVLEGDEEVPIDGHSDDWVDEDDQKTGQHVDAEYRPYERPIAVPAGRRTQPLGIRWETQMKNLKEPLLQYLSRTMGKRLVHPSKLESNCRVPAGNCVRKEHTVVLLMHDCFEKTVVHSCECSDICSVLVLNGFFPSSPTAPRLAVSISLLDFYRALFERSCDAVYAFTAACKTYYQRRGFLHLSDQGEVVEDAWRRSIASAMKWYENIQDEIQQAVDDALREADEKIQAHRWEKQQQTSQNLQAIHQPRLYEEHEGTQERQECDRVLQQVCPACFGGKPGSFGMRSSKRRGDFHVALDGNFNHRHIRREGQSNEKLYRHPDLYLTAEYVNEVGEHMKKVREGHPRPRIARVPDEAVDECEDGHIAGQGTKVKTNTQVYDDTGTMAMVCRHDYPLFLANIDTPGEQQKYAVALIKKLFTMIPPNATVVAFYDVGCVLDRSLQLVSLAYGIWRQYEILPESITSRLEFCTSAMHAYAHQWACQLYYNPRFQDGTGNTNGEGTERLWAIMRKLIAIARMSSRSRRLWLINQLMKSHRKGTRQNLGKWVKTQRTAIAKQIPEQQSILQKVGIPITELRSEWEDQREKQLSIRGHQPTRLKQQLDEVLRIQADIDRIDARIEAMAATVQKADDDDDPYRSILHNMKVTRQNTLQKMEQHYESLNVGDAYPELRGMDYKFVKTLLLMRDLKNQYSESGPSPNFSSSIDSIKPTAGRNNPLLTRKAIENRQPALMAAIERFNTHRAQLVKFIKPEWGIVLPRELPVNLTELRDHSDLMEDVWLTPATGGAPPPRWLESVDVHRGIRAMLTLERCQEEIVRLNLEADNMCRWYGREIASVEVCNQGDTQHIVFLLEEHRRQILTLPGRWASKQVPIHHYETHYNRAQELLAEMGMSPGQAALRWVDPVVLELGDPDIQPSEDADTVELTEEGCRLLDEVCEDSSTQEPPQYIPAVVWEVPTSIARDTEVARAITIDAGPGTRDHSLRRFRLTHRVVDFPTQAIDILSSQGRQLDDDYINGGAALLQHLFTPLNSPTPGLSPAERCAILSTFSLVYVKNKRGMMKVWDMEKATEYWSKELWLLPMHRPAPVEHWVLCAIYPHHRQLLLFDSFGEKEPWADELPLIMKLIEHLVLGANTHGHPLPLITDQDWTAFAANTSTLQTSSTTCGLWVLAQIVAHVRGFHVTGASEPHLQLLRAYLYRQIINQLPLRELHSNYHAR</sequence>
<dbReference type="HOGENOM" id="CLU_004552_0_0_1"/>
<dbReference type="InterPro" id="IPR041320">
    <property type="entry name" value="CxC1"/>
</dbReference>
<evidence type="ECO:0000256" key="2">
    <source>
        <dbReference type="ARBA" id="ARBA00022670"/>
    </source>
</evidence>
<dbReference type="STRING" id="240176.A8MZS6"/>
<proteinExistence type="inferred from homology"/>
<dbReference type="GO" id="GO:0006508">
    <property type="term" value="P:proteolysis"/>
    <property type="evidence" value="ECO:0007669"/>
    <property type="project" value="UniProtKB-KW"/>
</dbReference>
<organism evidence="7 8">
    <name type="scientific">Coprinopsis cinerea (strain Okayama-7 / 130 / ATCC MYA-4618 / FGSC 9003)</name>
    <name type="common">Inky cap fungus</name>
    <name type="synonym">Hormographiella aspergillata</name>
    <dbReference type="NCBI Taxonomy" id="240176"/>
    <lineage>
        <taxon>Eukaryota</taxon>
        <taxon>Fungi</taxon>
        <taxon>Dikarya</taxon>
        <taxon>Basidiomycota</taxon>
        <taxon>Agaricomycotina</taxon>
        <taxon>Agaricomycetes</taxon>
        <taxon>Agaricomycetidae</taxon>
        <taxon>Agaricales</taxon>
        <taxon>Agaricineae</taxon>
        <taxon>Psathyrellaceae</taxon>
        <taxon>Coprinopsis</taxon>
    </lineage>
</organism>
<dbReference type="Gene3D" id="3.40.395.10">
    <property type="entry name" value="Adenoviral Proteinase, Chain A"/>
    <property type="match status" value="1"/>
</dbReference>
<feature type="compositionally biased region" description="Low complexity" evidence="5">
    <location>
        <begin position="768"/>
        <end position="782"/>
    </location>
</feature>
<comment type="similarity">
    <text evidence="1">Belongs to the peptidase C48 family.</text>
</comment>
<feature type="region of interest" description="Disordered" evidence="5">
    <location>
        <begin position="87"/>
        <end position="109"/>
    </location>
</feature>
<dbReference type="KEGG" id="cci:CC1G_12286"/>
<evidence type="ECO:0000313" key="7">
    <source>
        <dbReference type="EMBL" id="EAU93688.2"/>
    </source>
</evidence>
<dbReference type="RefSeq" id="XP_001828138.2">
    <property type="nucleotide sequence ID" value="XM_001828086.2"/>
</dbReference>
<keyword evidence="4" id="KW-0175">Coiled coil</keyword>
<dbReference type="EMBL" id="AACS02000001">
    <property type="protein sequence ID" value="EAU93688.2"/>
    <property type="molecule type" value="Genomic_DNA"/>
</dbReference>
<dbReference type="InParanoid" id="A8MZS6"/>
<evidence type="ECO:0000256" key="4">
    <source>
        <dbReference type="SAM" id="Coils"/>
    </source>
</evidence>
<feature type="coiled-coil region" evidence="4">
    <location>
        <begin position="284"/>
        <end position="319"/>
    </location>
</feature>
<evidence type="ECO:0000256" key="5">
    <source>
        <dbReference type="SAM" id="MobiDB-lite"/>
    </source>
</evidence>
<dbReference type="GeneID" id="6004549"/>
<evidence type="ECO:0000313" key="8">
    <source>
        <dbReference type="Proteomes" id="UP000001861"/>
    </source>
</evidence>
<dbReference type="GO" id="GO:0019783">
    <property type="term" value="F:ubiquitin-like protein peptidase activity"/>
    <property type="evidence" value="ECO:0007669"/>
    <property type="project" value="UniProtKB-ARBA"/>
</dbReference>
<gene>
    <name evidence="7" type="ORF">CC1G_12286</name>
</gene>
<dbReference type="PANTHER" id="PTHR33096:SF1">
    <property type="entry name" value="CXC1-LIKE CYSTEINE CLUSTER ASSOCIATED WITH KDZ TRANSPOSASES DOMAIN-CONTAINING PROTEIN"/>
    <property type="match status" value="1"/>
</dbReference>
<dbReference type="OrthoDB" id="3364670at2759"/>
<dbReference type="PROSITE" id="PS50600">
    <property type="entry name" value="ULP_PROTEASE"/>
    <property type="match status" value="1"/>
</dbReference>
<dbReference type="InterPro" id="IPR038765">
    <property type="entry name" value="Papain-like_cys_pep_sf"/>
</dbReference>
<keyword evidence="3" id="KW-0378">Hydrolase</keyword>
<feature type="domain" description="Ubiquitin-like protease family profile" evidence="6">
    <location>
        <begin position="1067"/>
        <end position="1249"/>
    </location>
</feature>
<feature type="region of interest" description="Disordered" evidence="5">
    <location>
        <begin position="768"/>
        <end position="788"/>
    </location>
</feature>
<evidence type="ECO:0000259" key="6">
    <source>
        <dbReference type="PROSITE" id="PS50600"/>
    </source>
</evidence>
<evidence type="ECO:0000256" key="1">
    <source>
        <dbReference type="ARBA" id="ARBA00005234"/>
    </source>
</evidence>
<dbReference type="GO" id="GO:0008234">
    <property type="term" value="F:cysteine-type peptidase activity"/>
    <property type="evidence" value="ECO:0007669"/>
    <property type="project" value="InterPro"/>
</dbReference>
<evidence type="ECO:0000256" key="3">
    <source>
        <dbReference type="ARBA" id="ARBA00022801"/>
    </source>
</evidence>
<comment type="caution">
    <text evidence="7">The sequence shown here is derived from an EMBL/GenBank/DDBJ whole genome shotgun (WGS) entry which is preliminary data.</text>
</comment>
<dbReference type="InterPro" id="IPR040521">
    <property type="entry name" value="KDZ"/>
</dbReference>
<dbReference type="VEuPathDB" id="FungiDB:CC1G_12286"/>
<dbReference type="PANTHER" id="PTHR33096">
    <property type="entry name" value="CXC2 DOMAIN-CONTAINING PROTEIN"/>
    <property type="match status" value="1"/>
</dbReference>